<dbReference type="PANTHER" id="PTHR24030">
    <property type="entry name" value="PROTEIN CMSS1"/>
    <property type="match status" value="1"/>
</dbReference>
<dbReference type="GO" id="GO:0030686">
    <property type="term" value="C:90S preribosome"/>
    <property type="evidence" value="ECO:0007669"/>
    <property type="project" value="TreeGrafter"/>
</dbReference>
<dbReference type="EMBL" id="JAVHNQ010000003">
    <property type="protein sequence ID" value="KAK6353408.1"/>
    <property type="molecule type" value="Genomic_DNA"/>
</dbReference>
<comment type="caution">
    <text evidence="2">The sequence shown here is derived from an EMBL/GenBank/DDBJ whole genome shotgun (WGS) entry which is preliminary data.</text>
</comment>
<evidence type="ECO:0000313" key="2">
    <source>
        <dbReference type="EMBL" id="KAK6353408.1"/>
    </source>
</evidence>
<dbReference type="Gene3D" id="3.40.50.300">
    <property type="entry name" value="P-loop containing nucleotide triphosphate hydrolases"/>
    <property type="match status" value="1"/>
</dbReference>
<proteinExistence type="predicted"/>
<dbReference type="InterPro" id="IPR032704">
    <property type="entry name" value="Cms1"/>
</dbReference>
<evidence type="ECO:0000313" key="3">
    <source>
        <dbReference type="Proteomes" id="UP001375240"/>
    </source>
</evidence>
<reference evidence="2 3" key="1">
    <citation type="submission" date="2019-10" db="EMBL/GenBank/DDBJ databases">
        <authorList>
            <person name="Palmer J.M."/>
        </authorList>
    </citation>
    <scope>NUCLEOTIDE SEQUENCE [LARGE SCALE GENOMIC DNA]</scope>
    <source>
        <strain evidence="2 3">TWF696</strain>
    </source>
</reference>
<dbReference type="Proteomes" id="UP001375240">
    <property type="component" value="Unassembled WGS sequence"/>
</dbReference>
<organism evidence="2 3">
    <name type="scientific">Orbilia brochopaga</name>
    <dbReference type="NCBI Taxonomy" id="3140254"/>
    <lineage>
        <taxon>Eukaryota</taxon>
        <taxon>Fungi</taxon>
        <taxon>Dikarya</taxon>
        <taxon>Ascomycota</taxon>
        <taxon>Pezizomycotina</taxon>
        <taxon>Orbiliomycetes</taxon>
        <taxon>Orbiliales</taxon>
        <taxon>Orbiliaceae</taxon>
        <taxon>Orbilia</taxon>
    </lineage>
</organism>
<gene>
    <name evidence="2" type="ORF">TWF696_005374</name>
</gene>
<name>A0AAV9V2A4_9PEZI</name>
<dbReference type="AlphaFoldDB" id="A0AAV9V2A4"/>
<accession>A0AAV9V2A4</accession>
<evidence type="ECO:0000256" key="1">
    <source>
        <dbReference type="SAM" id="MobiDB-lite"/>
    </source>
</evidence>
<sequence>MDDDYDSADDAIAVPAPLSRRKRKLAKREAEAPPAKKQRQSQSPPPNVNVKPARSDGGSKNATSSNKNGTKDATGTKRGGVVTRANSGHAPPRAAAAASIDESIAGMDRSMMADFVAQRVQRANKDLSFVELGDRVLPESVYIDTSAHPARSLSSLCDYMEKFCTKKGQSSISHLKSSPKAPGSPHTLVIAPAALRAADLVRTLRKYQTPDAAVAKFFAKHVKLSEAAAYATKTRIGIAVGTPARIVDLIRDGSLQMRYLARVVLDVSYLDAKQRGMWDIKEVQDRVVELLNMEVVRKRLEGGSSEEDSRGVMFF</sequence>
<keyword evidence="3" id="KW-1185">Reference proteome</keyword>
<feature type="region of interest" description="Disordered" evidence="1">
    <location>
        <begin position="1"/>
        <end position="95"/>
    </location>
</feature>
<dbReference type="Pfam" id="PF14617">
    <property type="entry name" value="CMS1"/>
    <property type="match status" value="1"/>
</dbReference>
<dbReference type="PANTHER" id="PTHR24030:SF0">
    <property type="entry name" value="PROTEIN CMSS1"/>
    <property type="match status" value="1"/>
</dbReference>
<feature type="compositionally biased region" description="Polar residues" evidence="1">
    <location>
        <begin position="58"/>
        <end position="73"/>
    </location>
</feature>
<protein>
    <submittedName>
        <fullName evidence="2">Uncharacterized protein</fullName>
    </submittedName>
</protein>
<dbReference type="GO" id="GO:0005634">
    <property type="term" value="C:nucleus"/>
    <property type="evidence" value="ECO:0007669"/>
    <property type="project" value="TreeGrafter"/>
</dbReference>
<dbReference type="InterPro" id="IPR027417">
    <property type="entry name" value="P-loop_NTPase"/>
</dbReference>